<dbReference type="GO" id="GO:0000981">
    <property type="term" value="F:DNA-binding transcription factor activity, RNA polymerase II-specific"/>
    <property type="evidence" value="ECO:0007669"/>
    <property type="project" value="TreeGrafter"/>
</dbReference>
<accession>A0A409VV74</accession>
<proteinExistence type="predicted"/>
<evidence type="ECO:0000259" key="9">
    <source>
        <dbReference type="PROSITE" id="PS50865"/>
    </source>
</evidence>
<dbReference type="EMBL" id="NHYE01005551">
    <property type="protein sequence ID" value="PPQ70147.1"/>
    <property type="molecule type" value="Genomic_DNA"/>
</dbReference>
<keyword evidence="3" id="KW-0862">Zinc</keyword>
<evidence type="ECO:0000256" key="6">
    <source>
        <dbReference type="ARBA" id="ARBA00023163"/>
    </source>
</evidence>
<name>A0A409VV74_9AGAR</name>
<keyword evidence="1" id="KW-0479">Metal-binding</keyword>
<keyword evidence="2 8" id="KW-0863">Zinc-finger</keyword>
<reference evidence="10 11" key="1">
    <citation type="journal article" date="2018" name="Evol. Lett.">
        <title>Horizontal gene cluster transfer increased hallucinogenic mushroom diversity.</title>
        <authorList>
            <person name="Reynolds H.T."/>
            <person name="Vijayakumar V."/>
            <person name="Gluck-Thaler E."/>
            <person name="Korotkin H.B."/>
            <person name="Matheny P.B."/>
            <person name="Slot J.C."/>
        </authorList>
    </citation>
    <scope>NUCLEOTIDE SEQUENCE [LARGE SCALE GENOMIC DNA]</scope>
    <source>
        <strain evidence="10 11">SRW20</strain>
    </source>
</reference>
<dbReference type="InterPro" id="IPR002893">
    <property type="entry name" value="Znf_MYND"/>
</dbReference>
<dbReference type="SUPFAM" id="SSF144232">
    <property type="entry name" value="HIT/MYND zinc finger-like"/>
    <property type="match status" value="3"/>
</dbReference>
<evidence type="ECO:0000256" key="5">
    <source>
        <dbReference type="ARBA" id="ARBA00023125"/>
    </source>
</evidence>
<evidence type="ECO:0000256" key="3">
    <source>
        <dbReference type="ARBA" id="ARBA00022833"/>
    </source>
</evidence>
<evidence type="ECO:0000256" key="4">
    <source>
        <dbReference type="ARBA" id="ARBA00023015"/>
    </source>
</evidence>
<dbReference type="GO" id="GO:0008270">
    <property type="term" value="F:zinc ion binding"/>
    <property type="evidence" value="ECO:0007669"/>
    <property type="project" value="UniProtKB-KW"/>
</dbReference>
<dbReference type="PROSITE" id="PS50865">
    <property type="entry name" value="ZF_MYND_2"/>
    <property type="match status" value="3"/>
</dbReference>
<evidence type="ECO:0000256" key="2">
    <source>
        <dbReference type="ARBA" id="ARBA00022771"/>
    </source>
</evidence>
<dbReference type="OrthoDB" id="2945048at2759"/>
<keyword evidence="5" id="KW-0238">DNA-binding</keyword>
<feature type="domain" description="MYND-type" evidence="9">
    <location>
        <begin position="32"/>
        <end position="74"/>
    </location>
</feature>
<dbReference type="InterPro" id="IPR024119">
    <property type="entry name" value="TF_DEAF-1"/>
</dbReference>
<dbReference type="InParanoid" id="A0A409VV74"/>
<evidence type="ECO:0000256" key="1">
    <source>
        <dbReference type="ARBA" id="ARBA00022723"/>
    </source>
</evidence>
<feature type="domain" description="MYND-type" evidence="9">
    <location>
        <begin position="246"/>
        <end position="288"/>
    </location>
</feature>
<dbReference type="STRING" id="231916.A0A409VV74"/>
<keyword evidence="4" id="KW-0805">Transcription regulation</keyword>
<evidence type="ECO:0000256" key="7">
    <source>
        <dbReference type="ARBA" id="ARBA00023242"/>
    </source>
</evidence>
<keyword evidence="6" id="KW-0804">Transcription</keyword>
<evidence type="ECO:0000256" key="8">
    <source>
        <dbReference type="PROSITE-ProRule" id="PRU00134"/>
    </source>
</evidence>
<dbReference type="AlphaFoldDB" id="A0A409VV74"/>
<dbReference type="Proteomes" id="UP000284706">
    <property type="component" value="Unassembled WGS sequence"/>
</dbReference>
<evidence type="ECO:0000313" key="10">
    <source>
        <dbReference type="EMBL" id="PPQ70147.1"/>
    </source>
</evidence>
<gene>
    <name evidence="10" type="ORF">CVT26_014440</name>
</gene>
<evidence type="ECO:0000313" key="11">
    <source>
        <dbReference type="Proteomes" id="UP000284706"/>
    </source>
</evidence>
<organism evidence="10 11">
    <name type="scientific">Gymnopilus dilepis</name>
    <dbReference type="NCBI Taxonomy" id="231916"/>
    <lineage>
        <taxon>Eukaryota</taxon>
        <taxon>Fungi</taxon>
        <taxon>Dikarya</taxon>
        <taxon>Basidiomycota</taxon>
        <taxon>Agaricomycotina</taxon>
        <taxon>Agaricomycetes</taxon>
        <taxon>Agaricomycetidae</taxon>
        <taxon>Agaricales</taxon>
        <taxon>Agaricineae</taxon>
        <taxon>Hymenogastraceae</taxon>
        <taxon>Gymnopilus</taxon>
    </lineage>
</organism>
<dbReference type="Gene3D" id="6.10.140.2220">
    <property type="match status" value="3"/>
</dbReference>
<comment type="caution">
    <text evidence="10">The sequence shown here is derived from an EMBL/GenBank/DDBJ whole genome shotgun (WGS) entry which is preliminary data.</text>
</comment>
<dbReference type="Pfam" id="PF01753">
    <property type="entry name" value="zf-MYND"/>
    <property type="match status" value="3"/>
</dbReference>
<protein>
    <recommendedName>
        <fullName evidence="9">MYND-type domain-containing protein</fullName>
    </recommendedName>
</protein>
<keyword evidence="7" id="KW-0539">Nucleus</keyword>
<dbReference type="GO" id="GO:0003677">
    <property type="term" value="F:DNA binding"/>
    <property type="evidence" value="ECO:0007669"/>
    <property type="project" value="UniProtKB-KW"/>
</dbReference>
<dbReference type="PANTHER" id="PTHR10237">
    <property type="entry name" value="DEFORMED EPIDERMAL AUTOREGULATORY FACTOR 1 HOMOLOG SUPPRESSIN"/>
    <property type="match status" value="1"/>
</dbReference>
<keyword evidence="11" id="KW-1185">Reference proteome</keyword>
<sequence>MVNNIDANTFVHALDPGNPFHDGQTVHSHQGCAFCHKIQRCELEKLNACAGCGTELYCSRDCQLSHWSQHKPRCKVAKNFNKTIVEKTNIKNGYTDFARWIEYYATPIKNCLIAALNLPHFPHQERHSALVIQITHKGDIAKKLPLERRFTIDSIDRHNRGEGGLTSHVVAQSLDSEEMKEMRQFGASVELGGNYYGMGMFMVLAVFSPDGLPLTASDPEQCAFLQTLDPGNPFHDGRTLHSHQGCALCHKIQRCEFEKLKVCAGCGMVLYCSKECQVSHWTQHKLHCKSAKSYNQTILEKTNIKNGYSDMVRWVDFYATPIKNALVAALNLPDHPHQERHSALVIQVTHKGDKSLPLERRFAIDSIERSDRGEGGVTSQLVANYLDSDQMKGMRHFAENVEMKGNYYGTSMFLIQGVFTRGGVPLAASDPKELVTVPLMKFFSIPKDVAKAKCSKVHKALLMSSSFLPSSGNPFHYGPTIHTHQKCGNCGMLRRCGSEKFRGCSGCASVYYCSTECHQSHWRYHKGACKAMESQNKYIKEKTGHDQAHTDLMRWFQTYKTPIRNGMVAALDLPNRPHQERKSVLVVEVTHENDSTLPPDRRFTVDGITLVDGNQNSPGEKVISKVLDSSELAAAIAFDLADPQSRHYGGAMFIIVATVKTESAMEQFTFRNLFAIEKTVASAKVAPGPWEPRLRQMLESKEKTPFCCGLVEQGECCCRGVVHDTGKISHASMIG</sequence>
<dbReference type="GO" id="GO:0005634">
    <property type="term" value="C:nucleus"/>
    <property type="evidence" value="ECO:0007669"/>
    <property type="project" value="TreeGrafter"/>
</dbReference>
<feature type="domain" description="MYND-type" evidence="9">
    <location>
        <begin position="487"/>
        <end position="529"/>
    </location>
</feature>
<dbReference type="PANTHER" id="PTHR10237:SF1">
    <property type="entry name" value="DEFORMED EPIDERMAL AUTOREGULATORY FACTOR 1 HOMOLOG"/>
    <property type="match status" value="1"/>
</dbReference>